<evidence type="ECO:0000313" key="4">
    <source>
        <dbReference type="EMBL" id="GIO34740.1"/>
    </source>
</evidence>
<comment type="caution">
    <text evidence="4">The sequence shown here is derived from an EMBL/GenBank/DDBJ whole genome shotgun (WGS) entry which is preliminary data.</text>
</comment>
<dbReference type="InterPro" id="IPR036680">
    <property type="entry name" value="SPOR-like_sf"/>
</dbReference>
<evidence type="ECO:0000259" key="3">
    <source>
        <dbReference type="Pfam" id="PF05036"/>
    </source>
</evidence>
<keyword evidence="2" id="KW-0472">Membrane</keyword>
<keyword evidence="2" id="KW-1133">Transmembrane helix</keyword>
<feature type="transmembrane region" description="Helical" evidence="2">
    <location>
        <begin position="153"/>
        <end position="175"/>
    </location>
</feature>
<feature type="compositionally biased region" description="Basic and acidic residues" evidence="1">
    <location>
        <begin position="97"/>
        <end position="119"/>
    </location>
</feature>
<dbReference type="EMBL" id="BORQ01000012">
    <property type="protein sequence ID" value="GIO34740.1"/>
    <property type="molecule type" value="Genomic_DNA"/>
</dbReference>
<dbReference type="AlphaFoldDB" id="A0A919XPW0"/>
<dbReference type="Gene3D" id="3.30.70.1070">
    <property type="entry name" value="Sporulation related repeat"/>
    <property type="match status" value="1"/>
</dbReference>
<keyword evidence="2" id="KW-0812">Transmembrane</keyword>
<evidence type="ECO:0000256" key="1">
    <source>
        <dbReference type="SAM" id="MobiDB-lite"/>
    </source>
</evidence>
<feature type="region of interest" description="Disordered" evidence="1">
    <location>
        <begin position="1"/>
        <end position="119"/>
    </location>
</feature>
<gene>
    <name evidence="4" type="ORF">J2TS6_58810</name>
</gene>
<dbReference type="GO" id="GO:0042834">
    <property type="term" value="F:peptidoglycan binding"/>
    <property type="evidence" value="ECO:0007669"/>
    <property type="project" value="InterPro"/>
</dbReference>
<feature type="compositionally biased region" description="Basic and acidic residues" evidence="1">
    <location>
        <begin position="53"/>
        <end position="70"/>
    </location>
</feature>
<evidence type="ECO:0000313" key="5">
    <source>
        <dbReference type="Proteomes" id="UP000679779"/>
    </source>
</evidence>
<accession>A0A919XPW0</accession>
<evidence type="ECO:0000256" key="2">
    <source>
        <dbReference type="SAM" id="Phobius"/>
    </source>
</evidence>
<proteinExistence type="predicted"/>
<feature type="compositionally biased region" description="Basic and acidic residues" evidence="1">
    <location>
        <begin position="16"/>
        <end position="29"/>
    </location>
</feature>
<organism evidence="4 5">
    <name type="scientific">Paenibacillus albilobatus</name>
    <dbReference type="NCBI Taxonomy" id="2716884"/>
    <lineage>
        <taxon>Bacteria</taxon>
        <taxon>Bacillati</taxon>
        <taxon>Bacillota</taxon>
        <taxon>Bacilli</taxon>
        <taxon>Bacillales</taxon>
        <taxon>Paenibacillaceae</taxon>
        <taxon>Paenibacillus</taxon>
    </lineage>
</organism>
<dbReference type="InterPro" id="IPR007730">
    <property type="entry name" value="SPOR-like_dom"/>
</dbReference>
<sequence length="414" mass="46339">MTVNKARMTFRFNQENPREPDAPQEEKKPAAQTFKPMPEKERAPKKSAIVEPPRQEHQQDVPGKNRDHLHVVSGSMQGWSDPFHKDEPWDELLSGWPRDDRKEERRRDRPEDAEFHDFEAGRSGEWRDLADDMYPERGEISYRPRRPTSLWKMIGTITGAVVTGALFGFVILTFFKDGSGGANVPVKPVSENAAKSTAGQAQAAPVAVSIKGESYYMLQYGVFSSGERAEQAKKELEQYGIAAGSDSDQKNRVYAGISTDREQAKLLSSQLKSQGVELYVKEITIPAVSELKFAGDADTARRYFETSSELASKLSRLSAALLSKEKATALNEGDEAAITDVHSRWTEAIKSFQTGLGQEEEQLGAQIEQTMNSAVSALTEYKRNANKSLLWEVQSRIMQYVMQQKELISRLGKA</sequence>
<dbReference type="Pfam" id="PF05036">
    <property type="entry name" value="SPOR"/>
    <property type="match status" value="1"/>
</dbReference>
<feature type="domain" description="SPOR" evidence="3">
    <location>
        <begin position="213"/>
        <end position="279"/>
    </location>
</feature>
<dbReference type="Proteomes" id="UP000679779">
    <property type="component" value="Unassembled WGS sequence"/>
</dbReference>
<keyword evidence="5" id="KW-1185">Reference proteome</keyword>
<dbReference type="SUPFAM" id="SSF110997">
    <property type="entry name" value="Sporulation related repeat"/>
    <property type="match status" value="1"/>
</dbReference>
<name>A0A919XPW0_9BACL</name>
<protein>
    <recommendedName>
        <fullName evidence="3">SPOR domain-containing protein</fullName>
    </recommendedName>
</protein>
<reference evidence="4" key="1">
    <citation type="submission" date="2021-03" db="EMBL/GenBank/DDBJ databases">
        <title>Antimicrobial resistance genes in bacteria isolated from Japanese honey, and their potential for conferring macrolide and lincosamide resistance in the American foulbrood pathogen Paenibacillus larvae.</title>
        <authorList>
            <person name="Okamoto M."/>
            <person name="Kumagai M."/>
            <person name="Kanamori H."/>
            <person name="Takamatsu D."/>
        </authorList>
    </citation>
    <scope>NUCLEOTIDE SEQUENCE</scope>
    <source>
        <strain evidence="4">J2TS6</strain>
    </source>
</reference>
<dbReference type="RefSeq" id="WP_160045096.1">
    <property type="nucleotide sequence ID" value="NZ_BORQ01000012.1"/>
</dbReference>